<keyword evidence="4" id="KW-1185">Reference proteome</keyword>
<dbReference type="PANTHER" id="PTHR47027">
    <property type="entry name" value="REVERSE TRANSCRIPTASE DOMAIN-CONTAINING PROTEIN"/>
    <property type="match status" value="1"/>
</dbReference>
<dbReference type="PANTHER" id="PTHR47027:SF20">
    <property type="entry name" value="REVERSE TRANSCRIPTASE-LIKE PROTEIN WITH RNA-DIRECTED DNA POLYMERASE DOMAIN"/>
    <property type="match status" value="1"/>
</dbReference>
<dbReference type="AlphaFoldDB" id="A0A151M453"/>
<evidence type="ECO:0000256" key="1">
    <source>
        <dbReference type="SAM" id="MobiDB-lite"/>
    </source>
</evidence>
<evidence type="ECO:0000313" key="3">
    <source>
        <dbReference type="EMBL" id="KYO19278.1"/>
    </source>
</evidence>
<evidence type="ECO:0000313" key="4">
    <source>
        <dbReference type="Proteomes" id="UP000050525"/>
    </source>
</evidence>
<evidence type="ECO:0000259" key="2">
    <source>
        <dbReference type="PROSITE" id="PS50878"/>
    </source>
</evidence>
<accession>A0A151M453</accession>
<feature type="region of interest" description="Disordered" evidence="1">
    <location>
        <begin position="132"/>
        <end position="163"/>
    </location>
</feature>
<comment type="caution">
    <text evidence="3">The sequence shown here is derived from an EMBL/GenBank/DDBJ whole genome shotgun (WGS) entry which is preliminary data.</text>
</comment>
<dbReference type="InterPro" id="IPR000477">
    <property type="entry name" value="RT_dom"/>
</dbReference>
<protein>
    <recommendedName>
        <fullName evidence="2">Reverse transcriptase domain-containing protein</fullName>
    </recommendedName>
</protein>
<organism evidence="3 4">
    <name type="scientific">Alligator mississippiensis</name>
    <name type="common">American alligator</name>
    <dbReference type="NCBI Taxonomy" id="8496"/>
    <lineage>
        <taxon>Eukaryota</taxon>
        <taxon>Metazoa</taxon>
        <taxon>Chordata</taxon>
        <taxon>Craniata</taxon>
        <taxon>Vertebrata</taxon>
        <taxon>Euteleostomi</taxon>
        <taxon>Archelosauria</taxon>
        <taxon>Archosauria</taxon>
        <taxon>Crocodylia</taxon>
        <taxon>Alligatoridae</taxon>
        <taxon>Alligatorinae</taxon>
        <taxon>Alligator</taxon>
    </lineage>
</organism>
<gene>
    <name evidence="3" type="ORF">Y1Q_0016280</name>
</gene>
<reference evidence="3 4" key="1">
    <citation type="journal article" date="2012" name="Genome Biol.">
        <title>Sequencing three crocodilian genomes to illuminate the evolution of archosaurs and amniotes.</title>
        <authorList>
            <person name="St John J.A."/>
            <person name="Braun E.L."/>
            <person name="Isberg S.R."/>
            <person name="Miles L.G."/>
            <person name="Chong A.Y."/>
            <person name="Gongora J."/>
            <person name="Dalzell P."/>
            <person name="Moran C."/>
            <person name="Bed'hom B."/>
            <person name="Abzhanov A."/>
            <person name="Burgess S.C."/>
            <person name="Cooksey A.M."/>
            <person name="Castoe T.A."/>
            <person name="Crawford N.G."/>
            <person name="Densmore L.D."/>
            <person name="Drew J.C."/>
            <person name="Edwards S.V."/>
            <person name="Faircloth B.C."/>
            <person name="Fujita M.K."/>
            <person name="Greenwold M.J."/>
            <person name="Hoffmann F.G."/>
            <person name="Howard J.M."/>
            <person name="Iguchi T."/>
            <person name="Janes D.E."/>
            <person name="Khan S.Y."/>
            <person name="Kohno S."/>
            <person name="de Koning A.J."/>
            <person name="Lance S.L."/>
            <person name="McCarthy F.M."/>
            <person name="McCormack J.E."/>
            <person name="Merchant M.E."/>
            <person name="Peterson D.G."/>
            <person name="Pollock D.D."/>
            <person name="Pourmand N."/>
            <person name="Raney B.J."/>
            <person name="Roessler K.A."/>
            <person name="Sanford J.R."/>
            <person name="Sawyer R.H."/>
            <person name="Schmidt C.J."/>
            <person name="Triplett E.W."/>
            <person name="Tuberville T.D."/>
            <person name="Venegas-Anaya M."/>
            <person name="Howard J.T."/>
            <person name="Jarvis E.D."/>
            <person name="Guillette L.J.Jr."/>
            <person name="Glenn T.C."/>
            <person name="Green R.E."/>
            <person name="Ray D.A."/>
        </authorList>
    </citation>
    <scope>NUCLEOTIDE SEQUENCE [LARGE SCALE GENOMIC DNA]</scope>
    <source>
        <strain evidence="3">KSC_2009_1</strain>
    </source>
</reference>
<name>A0A151M453_ALLMI</name>
<feature type="domain" description="Reverse transcriptase" evidence="2">
    <location>
        <begin position="1"/>
        <end position="286"/>
    </location>
</feature>
<dbReference type="Proteomes" id="UP000050525">
    <property type="component" value="Unassembled WGS sequence"/>
</dbReference>
<dbReference type="EMBL" id="AKHW03006640">
    <property type="protein sequence ID" value="KYO19278.1"/>
    <property type="molecule type" value="Genomic_DNA"/>
</dbReference>
<proteinExistence type="predicted"/>
<dbReference type="PROSITE" id="PS50878">
    <property type="entry name" value="RT_POL"/>
    <property type="match status" value="1"/>
</dbReference>
<sequence length="286" mass="32302">MPTPWQTLWLEELSRANTFETFEASVARLTEELSAATWPGQPRGNNNRLATQWDHRLQPQRQPRHQRYDPAAASRIQKLYRANRPKAVREILEGPLAFCQVPQEALFNYFSRVFNPPSRSCHPTPCDCQNADPRPPGGGVRGSLHTAGSGSPSEEDQGHRPWQGWDQMVLDNTRRMRKQCAVVWLDISNAFSSMPHRHIFGTLSKLGQPDSVIDLVRELYHGCTTTVHTTDGKTTEILIQSGKLSVLAYANDLVLLTPNTTQLHQMLDVMSEAARWMGLHFNGQDL</sequence>